<dbReference type="Pfam" id="PF10864">
    <property type="entry name" value="DUF2663"/>
    <property type="match status" value="1"/>
</dbReference>
<feature type="transmembrane region" description="Helical" evidence="1">
    <location>
        <begin position="69"/>
        <end position="92"/>
    </location>
</feature>
<sequence>MSLKEYRDNGQISGVLFTILTEMIKRKKVKERWARREAAAGISLMLCAGIVIVSTFLLNARAIRSIHDFYMRITQPFSVSFLLLSLLFLLVFSYTHSEREDADDDYDDLKDEIIERTDELWPSEEVDVQSDTIRFNVLTYLKKEFDINLFYK</sequence>
<dbReference type="InterPro" id="IPR020210">
    <property type="entry name" value="Uncharacterised_YpbF_TM"/>
</dbReference>
<keyword evidence="1" id="KW-0472">Membrane</keyword>
<keyword evidence="1" id="KW-0812">Transmembrane</keyword>
<proteinExistence type="predicted"/>
<evidence type="ECO:0008006" key="4">
    <source>
        <dbReference type="Google" id="ProtNLM"/>
    </source>
</evidence>
<accession>A0A0U1QQX7</accession>
<dbReference type="EMBL" id="AFVQ02000058">
    <property type="protein sequence ID" value="KLI03046.1"/>
    <property type="molecule type" value="Genomic_DNA"/>
</dbReference>
<dbReference type="AlphaFoldDB" id="A0A0U1QQX7"/>
<evidence type="ECO:0000256" key="1">
    <source>
        <dbReference type="SAM" id="Phobius"/>
    </source>
</evidence>
<protein>
    <recommendedName>
        <fullName evidence="4">DUF2663 family protein</fullName>
    </recommendedName>
</protein>
<evidence type="ECO:0000313" key="3">
    <source>
        <dbReference type="Proteomes" id="UP000035553"/>
    </source>
</evidence>
<dbReference type="RefSeq" id="WP_010024370.1">
    <property type="nucleotide sequence ID" value="NZ_AFVQ02000058.1"/>
</dbReference>
<name>A0A0U1QQX7_9BACL</name>
<organism evidence="2 3">
    <name type="scientific">Sporolactobacillus inulinus CASD</name>
    <dbReference type="NCBI Taxonomy" id="1069536"/>
    <lineage>
        <taxon>Bacteria</taxon>
        <taxon>Bacillati</taxon>
        <taxon>Bacillota</taxon>
        <taxon>Bacilli</taxon>
        <taxon>Bacillales</taxon>
        <taxon>Sporolactobacillaceae</taxon>
        <taxon>Sporolactobacillus</taxon>
    </lineage>
</organism>
<keyword evidence="3" id="KW-1185">Reference proteome</keyword>
<keyword evidence="1" id="KW-1133">Transmembrane helix</keyword>
<dbReference type="STRING" id="1069536.SINU_04945"/>
<dbReference type="Proteomes" id="UP000035553">
    <property type="component" value="Unassembled WGS sequence"/>
</dbReference>
<dbReference type="OrthoDB" id="2969742at2"/>
<feature type="transmembrane region" description="Helical" evidence="1">
    <location>
        <begin position="38"/>
        <end position="57"/>
    </location>
</feature>
<comment type="caution">
    <text evidence="2">The sequence shown here is derived from an EMBL/GenBank/DDBJ whole genome shotgun (WGS) entry which is preliminary data.</text>
</comment>
<gene>
    <name evidence="2" type="ORF">SINU_04945</name>
</gene>
<evidence type="ECO:0000313" key="2">
    <source>
        <dbReference type="EMBL" id="KLI03046.1"/>
    </source>
</evidence>
<reference evidence="2 3" key="1">
    <citation type="journal article" date="2011" name="J. Bacteriol.">
        <title>Draft genome sequence of Sporolactobacillus inulinus strain CASD, an efficient D-lactic acid-producing bacterium with high-concentration lactate tolerance capability.</title>
        <authorList>
            <person name="Yu B."/>
            <person name="Su F."/>
            <person name="Wang L."/>
            <person name="Xu K."/>
            <person name="Zhao B."/>
            <person name="Xu P."/>
        </authorList>
    </citation>
    <scope>NUCLEOTIDE SEQUENCE [LARGE SCALE GENOMIC DNA]</scope>
    <source>
        <strain evidence="2 3">CASD</strain>
    </source>
</reference>